<sequence length="262" mass="28387">MQDMTHQQVSLALATGLGLALAASVSAQERTPPAPHCMDAVGVQEVEQASPRSIALRAASGQAFRIDFNEDCPGVRGATSLKLEAPAGWACGRPSERVVVDGRRCTISAVTPLQNRDYASVARDSDRLRTATLPAVTIRERKEVRRSFGGSPSYCFATRNVRAWSSDPQGMLVETNPRRNGGHRYYRVELGSHCRQLDRAPQLSFHSGLQNGLICGNPGDRIMTAEFETDDLRGESIAPLPQYTRGSCTIQAVYPASSQASN</sequence>
<proteinExistence type="predicted"/>
<dbReference type="EMBL" id="AM743169">
    <property type="protein sequence ID" value="CAQ45652.1"/>
    <property type="molecule type" value="Genomic_DNA"/>
</dbReference>
<name>B2FPK9_STRMK</name>
<keyword evidence="1" id="KW-0732">Signal</keyword>
<evidence type="ECO:0000256" key="1">
    <source>
        <dbReference type="SAM" id="SignalP"/>
    </source>
</evidence>
<dbReference type="Proteomes" id="UP000008840">
    <property type="component" value="Chromosome"/>
</dbReference>
<dbReference type="InterPro" id="IPR045500">
    <property type="entry name" value="DUF6491"/>
</dbReference>
<dbReference type="eggNOG" id="ENOG50304XM">
    <property type="taxonomic scope" value="Bacteria"/>
</dbReference>
<organism evidence="2 3">
    <name type="scientific">Stenotrophomonas maltophilia (strain K279a)</name>
    <dbReference type="NCBI Taxonomy" id="522373"/>
    <lineage>
        <taxon>Bacteria</taxon>
        <taxon>Pseudomonadati</taxon>
        <taxon>Pseudomonadota</taxon>
        <taxon>Gammaproteobacteria</taxon>
        <taxon>Lysobacterales</taxon>
        <taxon>Lysobacteraceae</taxon>
        <taxon>Stenotrophomonas</taxon>
        <taxon>Stenotrophomonas maltophilia group</taxon>
    </lineage>
</organism>
<evidence type="ECO:0000313" key="2">
    <source>
        <dbReference type="EMBL" id="CAQ45652.1"/>
    </source>
</evidence>
<dbReference type="EnsemblBacteria" id="CAQ45652">
    <property type="protein sequence ID" value="CAQ45652"/>
    <property type="gene ID" value="Smlt2152"/>
</dbReference>
<keyword evidence="3" id="KW-1185">Reference proteome</keyword>
<reference evidence="2 3" key="1">
    <citation type="journal article" date="2008" name="Genome Biol.">
        <title>The complete genome, comparative and functional analysis of Stenotrophomonas maltophilia reveals an organism heavily shielded by drug resistance determinants.</title>
        <authorList>
            <person name="Crossman L.C."/>
            <person name="Gould V.C."/>
            <person name="Dow J.M."/>
            <person name="Vernikos G.S."/>
            <person name="Okazaki A."/>
            <person name="Sebaihia M."/>
            <person name="Saunders D."/>
            <person name="Arrowsmith C."/>
            <person name="Carver T."/>
            <person name="Peters N."/>
            <person name="Adlem E."/>
            <person name="Kerhornou A."/>
            <person name="Lord A."/>
            <person name="Murphy L."/>
            <person name="Seeger K."/>
            <person name="Squares R."/>
            <person name="Rutter S."/>
            <person name="Quail M.A."/>
            <person name="Rajandream M.A."/>
            <person name="Harris D."/>
            <person name="Churcher C."/>
            <person name="Bentley S.D."/>
            <person name="Parkhill J."/>
            <person name="Thomson N.R."/>
            <person name="Avison M.B."/>
        </authorList>
    </citation>
    <scope>NUCLEOTIDE SEQUENCE [LARGE SCALE GENOMIC DNA]</scope>
    <source>
        <strain evidence="2 3">K279a</strain>
    </source>
</reference>
<dbReference type="Pfam" id="PF20101">
    <property type="entry name" value="DUF6491"/>
    <property type="match status" value="1"/>
</dbReference>
<dbReference type="HOGENOM" id="CLU_993770_0_0_6"/>
<protein>
    <submittedName>
        <fullName evidence="2">Uncharacterized protein</fullName>
    </submittedName>
</protein>
<gene>
    <name evidence="2" type="ordered locus">Smlt2152</name>
</gene>
<feature type="signal peptide" evidence="1">
    <location>
        <begin position="1"/>
        <end position="27"/>
    </location>
</feature>
<dbReference type="KEGG" id="sml:Smlt2152"/>
<accession>B2FPK9</accession>
<evidence type="ECO:0000313" key="3">
    <source>
        <dbReference type="Proteomes" id="UP000008840"/>
    </source>
</evidence>
<feature type="chain" id="PRO_5002777969" evidence="1">
    <location>
        <begin position="28"/>
        <end position="262"/>
    </location>
</feature>
<dbReference type="AlphaFoldDB" id="B2FPK9"/>